<proteinExistence type="predicted"/>
<comment type="caution">
    <text evidence="4">The sequence shown here is derived from an EMBL/GenBank/DDBJ whole genome shotgun (WGS) entry which is preliminary data.</text>
</comment>
<dbReference type="EMBL" id="SJTG01000001">
    <property type="protein sequence ID" value="TCI12921.1"/>
    <property type="molecule type" value="Genomic_DNA"/>
</dbReference>
<dbReference type="RefSeq" id="WP_131150298.1">
    <property type="nucleotide sequence ID" value="NZ_SJTG01000001.1"/>
</dbReference>
<evidence type="ECO:0000256" key="2">
    <source>
        <dbReference type="PROSITE-ProRule" id="PRU00703"/>
    </source>
</evidence>
<organism evidence="4 5">
    <name type="scientific">Dyella soli</name>
    <dbReference type="NCBI Taxonomy" id="522319"/>
    <lineage>
        <taxon>Bacteria</taxon>
        <taxon>Pseudomonadati</taxon>
        <taxon>Pseudomonadota</taxon>
        <taxon>Gammaproteobacteria</taxon>
        <taxon>Lysobacterales</taxon>
        <taxon>Rhodanobacteraceae</taxon>
        <taxon>Dyella</taxon>
    </lineage>
</organism>
<dbReference type="InterPro" id="IPR000644">
    <property type="entry name" value="CBS_dom"/>
</dbReference>
<feature type="domain" description="CBS" evidence="3">
    <location>
        <begin position="73"/>
        <end position="129"/>
    </location>
</feature>
<dbReference type="InterPro" id="IPR046342">
    <property type="entry name" value="CBS_dom_sf"/>
</dbReference>
<feature type="domain" description="CBS" evidence="3">
    <location>
        <begin position="7"/>
        <end position="65"/>
    </location>
</feature>
<dbReference type="InterPro" id="IPR051257">
    <property type="entry name" value="Diverse_CBS-Domain"/>
</dbReference>
<keyword evidence="5" id="KW-1185">Reference proteome</keyword>
<dbReference type="PANTHER" id="PTHR43080:SF2">
    <property type="entry name" value="CBS DOMAIN-CONTAINING PROTEIN"/>
    <property type="match status" value="1"/>
</dbReference>
<evidence type="ECO:0000313" key="5">
    <source>
        <dbReference type="Proteomes" id="UP000291822"/>
    </source>
</evidence>
<protein>
    <submittedName>
        <fullName evidence="4">CBS domain-containing protein</fullName>
    </submittedName>
</protein>
<dbReference type="Proteomes" id="UP000291822">
    <property type="component" value="Unassembled WGS sequence"/>
</dbReference>
<dbReference type="PANTHER" id="PTHR43080">
    <property type="entry name" value="CBS DOMAIN-CONTAINING PROTEIN CBSX3, MITOCHONDRIAL"/>
    <property type="match status" value="1"/>
</dbReference>
<dbReference type="AlphaFoldDB" id="A0A4R0YWJ2"/>
<dbReference type="Pfam" id="PF00571">
    <property type="entry name" value="CBS"/>
    <property type="match status" value="2"/>
</dbReference>
<dbReference type="CDD" id="cd04622">
    <property type="entry name" value="CBS_pair_HRP1_like"/>
    <property type="match status" value="1"/>
</dbReference>
<evidence type="ECO:0000259" key="3">
    <source>
        <dbReference type="PROSITE" id="PS51371"/>
    </source>
</evidence>
<gene>
    <name evidence="4" type="ORF">EZM97_06290</name>
</gene>
<name>A0A4R0YWJ2_9GAMM</name>
<evidence type="ECO:0000256" key="1">
    <source>
        <dbReference type="ARBA" id="ARBA00023122"/>
    </source>
</evidence>
<accession>A0A4R0YWJ2</accession>
<dbReference type="Gene3D" id="3.10.580.10">
    <property type="entry name" value="CBS-domain"/>
    <property type="match status" value="1"/>
</dbReference>
<reference evidence="4 5" key="1">
    <citation type="submission" date="2019-02" db="EMBL/GenBank/DDBJ databases">
        <title>Dyella amyloliquefaciens sp. nov., isolated from forest soil.</title>
        <authorList>
            <person name="Gao Z.-H."/>
            <person name="Qiu L.-H."/>
        </authorList>
    </citation>
    <scope>NUCLEOTIDE SEQUENCE [LARGE SCALE GENOMIC DNA]</scope>
    <source>
        <strain evidence="4 5">KACC 12747</strain>
    </source>
</reference>
<dbReference type="SUPFAM" id="SSF54631">
    <property type="entry name" value="CBS-domain pair"/>
    <property type="match status" value="1"/>
</dbReference>
<dbReference type="SMART" id="SM00116">
    <property type="entry name" value="CBS"/>
    <property type="match status" value="2"/>
</dbReference>
<keyword evidence="1 2" id="KW-0129">CBS domain</keyword>
<evidence type="ECO:0000313" key="4">
    <source>
        <dbReference type="EMBL" id="TCI12921.1"/>
    </source>
</evidence>
<dbReference type="PROSITE" id="PS51371">
    <property type="entry name" value="CBS"/>
    <property type="match status" value="2"/>
</dbReference>
<sequence>MHARDIMTAHPRCCGADDTLEHAARLMAEEDVGEIPVIDAAHHVVGVITDRDIVLRCVAQGESATLGPVGKYMTAPALCLGEDASLEDVAHLMASQRIRRVPITDGEQLLCGIVALADLEKTDARSLKMKVAERVSAPH</sequence>